<accession>A0ABS8TAH6</accession>
<reference evidence="1 2" key="1">
    <citation type="journal article" date="2021" name="BMC Genomics">
        <title>Datura genome reveals duplications of psychoactive alkaloid biosynthetic genes and high mutation rate following tissue culture.</title>
        <authorList>
            <person name="Rajewski A."/>
            <person name="Carter-House D."/>
            <person name="Stajich J."/>
            <person name="Litt A."/>
        </authorList>
    </citation>
    <scope>NUCLEOTIDE SEQUENCE [LARGE SCALE GENOMIC DNA]</scope>
    <source>
        <strain evidence="1">AR-01</strain>
    </source>
</reference>
<protein>
    <submittedName>
        <fullName evidence="1">Uncharacterized protein</fullName>
    </submittedName>
</protein>
<dbReference type="Proteomes" id="UP000823775">
    <property type="component" value="Unassembled WGS sequence"/>
</dbReference>
<keyword evidence="2" id="KW-1185">Reference proteome</keyword>
<evidence type="ECO:0000313" key="1">
    <source>
        <dbReference type="EMBL" id="MCD7468397.1"/>
    </source>
</evidence>
<feature type="non-terminal residue" evidence="1">
    <location>
        <position position="57"/>
    </location>
</feature>
<feature type="non-terminal residue" evidence="1">
    <location>
        <position position="1"/>
    </location>
</feature>
<organism evidence="1 2">
    <name type="scientific">Datura stramonium</name>
    <name type="common">Jimsonweed</name>
    <name type="synonym">Common thornapple</name>
    <dbReference type="NCBI Taxonomy" id="4076"/>
    <lineage>
        <taxon>Eukaryota</taxon>
        <taxon>Viridiplantae</taxon>
        <taxon>Streptophyta</taxon>
        <taxon>Embryophyta</taxon>
        <taxon>Tracheophyta</taxon>
        <taxon>Spermatophyta</taxon>
        <taxon>Magnoliopsida</taxon>
        <taxon>eudicotyledons</taxon>
        <taxon>Gunneridae</taxon>
        <taxon>Pentapetalae</taxon>
        <taxon>asterids</taxon>
        <taxon>lamiids</taxon>
        <taxon>Solanales</taxon>
        <taxon>Solanaceae</taxon>
        <taxon>Solanoideae</taxon>
        <taxon>Datureae</taxon>
        <taxon>Datura</taxon>
    </lineage>
</organism>
<comment type="caution">
    <text evidence="1">The sequence shown here is derived from an EMBL/GenBank/DDBJ whole genome shotgun (WGS) entry which is preliminary data.</text>
</comment>
<gene>
    <name evidence="1" type="ORF">HAX54_006505</name>
</gene>
<sequence>AKELTARSCDQLVIRGSALANCQCQPKSQKSHCPSVRDDRRFANMHRGTVGASKVKP</sequence>
<dbReference type="EMBL" id="JACEIK010001328">
    <property type="protein sequence ID" value="MCD7468397.1"/>
    <property type="molecule type" value="Genomic_DNA"/>
</dbReference>
<proteinExistence type="predicted"/>
<name>A0ABS8TAH6_DATST</name>
<evidence type="ECO:0000313" key="2">
    <source>
        <dbReference type="Proteomes" id="UP000823775"/>
    </source>
</evidence>